<feature type="domain" description="L-Lysine epsilon oxidase N-terminal" evidence="1">
    <location>
        <begin position="7"/>
        <end position="247"/>
    </location>
</feature>
<dbReference type="Pfam" id="PF18417">
    <property type="entry name" value="LodA_C"/>
    <property type="match status" value="1"/>
</dbReference>
<evidence type="ECO:0000259" key="2">
    <source>
        <dbReference type="Pfam" id="PF18417"/>
    </source>
</evidence>
<proteinExistence type="predicted"/>
<dbReference type="AlphaFoldDB" id="A0AAV5NUE2"/>
<evidence type="ECO:0000259" key="1">
    <source>
        <dbReference type="Pfam" id="PF17990"/>
    </source>
</evidence>
<protein>
    <submittedName>
        <fullName evidence="3">3-isopropylmalate dehydrogenase</fullName>
    </submittedName>
</protein>
<dbReference type="EMBL" id="BSNX01000055">
    <property type="protein sequence ID" value="GLQ74331.1"/>
    <property type="molecule type" value="Genomic_DNA"/>
</dbReference>
<reference evidence="4" key="1">
    <citation type="journal article" date="2019" name="Int. J. Syst. Evol. Microbiol.">
        <title>The Global Catalogue of Microorganisms (GCM) 10K type strain sequencing project: providing services to taxonomists for standard genome sequencing and annotation.</title>
        <authorList>
            <consortium name="The Broad Institute Genomics Platform"/>
            <consortium name="The Broad Institute Genome Sequencing Center for Infectious Disease"/>
            <person name="Wu L."/>
            <person name="Ma J."/>
        </authorList>
    </citation>
    <scope>NUCLEOTIDE SEQUENCE [LARGE SCALE GENOMIC DNA]</scope>
    <source>
        <strain evidence="4">NBRC 15640</strain>
    </source>
</reference>
<organism evidence="3 4">
    <name type="scientific">Vibrio penaeicida</name>
    <dbReference type="NCBI Taxonomy" id="104609"/>
    <lineage>
        <taxon>Bacteria</taxon>
        <taxon>Pseudomonadati</taxon>
        <taxon>Pseudomonadota</taxon>
        <taxon>Gammaproteobacteria</taxon>
        <taxon>Vibrionales</taxon>
        <taxon>Vibrionaceae</taxon>
        <taxon>Vibrio</taxon>
    </lineage>
</organism>
<accession>A0AAV5NUE2</accession>
<gene>
    <name evidence="3" type="ORF">GCM10007932_36920</name>
</gene>
<dbReference type="InterPro" id="IPR041168">
    <property type="entry name" value="LodA_N"/>
</dbReference>
<dbReference type="Pfam" id="PF17990">
    <property type="entry name" value="LodA_N"/>
    <property type="match status" value="1"/>
</dbReference>
<keyword evidence="4" id="KW-1185">Reference proteome</keyword>
<feature type="domain" description="L-lysine epsilon oxidase C-terminal" evidence="2">
    <location>
        <begin position="403"/>
        <end position="560"/>
    </location>
</feature>
<evidence type="ECO:0000313" key="4">
    <source>
        <dbReference type="Proteomes" id="UP001156690"/>
    </source>
</evidence>
<name>A0AAV5NUE2_9VIBR</name>
<dbReference type="Proteomes" id="UP001156690">
    <property type="component" value="Unassembled WGS sequence"/>
</dbReference>
<dbReference type="RefSeq" id="WP_126606391.1">
    <property type="nucleotide sequence ID" value="NZ_AP025145.1"/>
</dbReference>
<evidence type="ECO:0000313" key="3">
    <source>
        <dbReference type="EMBL" id="GLQ74331.1"/>
    </source>
</evidence>
<comment type="caution">
    <text evidence="3">The sequence shown here is derived from an EMBL/GenBank/DDBJ whole genome shotgun (WGS) entry which is preliminary data.</text>
</comment>
<dbReference type="InterPro" id="IPR041173">
    <property type="entry name" value="LodA_C"/>
</dbReference>
<sequence>MPKYYVYPAIGIARLGNSESEFFVGPEVPYQDINPNFTGNNFSECYETYSLNNRSDQELNFKDSQGKVKRQAARFRIFEIDDCDQIVREVTAKEATIEWEVHIANRKSINYQFNNAMDLGKLSQNCELRNAFVTDLQERKDKLLIEPSVRNIQGRDQYGKDYLFDDGTFFGGTSQERTVYLGELRTDCEGRLLVLGGRGKSDSYNNSPITTFANNDNWHDDISDGTVRASITIDGETHDAEPAMVAVTPPNFAPGMPSVVTMYDVVNDLLNDKPQKTQFYRDIFPILNSLVENQGVNLGYFMAFGDNAPANFTKPSILEKLESSSVDNLALREAVFKQFRITPELTVAQRAEEVEKLLNSPNISELDESLKLDLAGTFNEAIKKAQVQVQADKLPPIFGDSYGDAPDSPLVGLSLTSTQYQHMHNWAIGEFELDTNPKENPTPLDGINDPLETIFSAKERAHTLTKTNLQECLGGPFHPGIELTWFLRRESMWNVSDSVDRMRLNVINRGEEVQDYFGPILTPEVALKDMFNVSGPGTLTRFMGVPWQSDEGSCRSNQDYDTAQYLPTITFWSARVPNQVLSQRSFQQTQNTDLSAAQRHKFFSYRQDWLRFLREGGQNPRVTMVDNWDKIGIVVKKPIDDFEIDSEEVKSAWVESQVNVRYLAHDASYRQLLNLETLSPKDILHSANSLSKTKEDIEKLNEEDKEVSELGLVPRIIPSREKLN</sequence>